<evidence type="ECO:0000256" key="6">
    <source>
        <dbReference type="PROSITE-ProRule" id="PRU00278"/>
    </source>
</evidence>
<name>A0A1M4UN24_9FIRM</name>
<evidence type="ECO:0000256" key="5">
    <source>
        <dbReference type="ARBA" id="ARBA00023235"/>
    </source>
</evidence>
<dbReference type="Proteomes" id="UP000184114">
    <property type="component" value="Unassembled WGS sequence"/>
</dbReference>
<dbReference type="InterPro" id="IPR027304">
    <property type="entry name" value="Trigger_fact/SurA_dom_sf"/>
</dbReference>
<gene>
    <name evidence="8" type="ORF">SAMN02745784_01181</name>
</gene>
<dbReference type="Pfam" id="PF13616">
    <property type="entry name" value="Rotamase_3"/>
    <property type="match status" value="1"/>
</dbReference>
<dbReference type="SUPFAM" id="SSF54534">
    <property type="entry name" value="FKBP-like"/>
    <property type="match status" value="1"/>
</dbReference>
<dbReference type="PROSITE" id="PS51257">
    <property type="entry name" value="PROKAR_LIPOPROTEIN"/>
    <property type="match status" value="1"/>
</dbReference>
<evidence type="ECO:0000313" key="9">
    <source>
        <dbReference type="Proteomes" id="UP000184114"/>
    </source>
</evidence>
<sequence>MNRISYRRFAIIGILLALVFTISGCTGNKEDIIAKVNGENITTEEFESDFQVFKRISEQQLGEDALTQVGEDGKTLEEELKQKIVEKLIMERLIEKEAKKINIEIASEETKEQMEEYINVIGGQEKFDEFLNNSHISREFFEENLRKELLFNKYREAFLNDTAINEKEIKNYFENNKEELVVVKASHILVKTEEEGKKVLKKIKAGEDFAKLANEVSIDKTSAIQGGNLGYFAKGNMIAEFEEAAFALNPGEVSDLIHTEVGYHIIKVEDKKDTYEALKDDIVMVLKEDKYVEKIKKLRDEAKVKIFLDNKANNTK</sequence>
<feature type="domain" description="PpiC" evidence="7">
    <location>
        <begin position="183"/>
        <end position="270"/>
    </location>
</feature>
<evidence type="ECO:0000256" key="4">
    <source>
        <dbReference type="ARBA" id="ARBA00023110"/>
    </source>
</evidence>
<dbReference type="PROSITE" id="PS01096">
    <property type="entry name" value="PPIC_PPIASE_1"/>
    <property type="match status" value="1"/>
</dbReference>
<reference evidence="9" key="1">
    <citation type="submission" date="2016-11" db="EMBL/GenBank/DDBJ databases">
        <authorList>
            <person name="Varghese N."/>
            <person name="Submissions S."/>
        </authorList>
    </citation>
    <scope>NUCLEOTIDE SEQUENCE [LARGE SCALE GENOMIC DNA]</scope>
    <source>
        <strain evidence="9">DSM 18095</strain>
    </source>
</reference>
<comment type="catalytic activity">
    <reaction evidence="1">
        <text>[protein]-peptidylproline (omega=180) = [protein]-peptidylproline (omega=0)</text>
        <dbReference type="Rhea" id="RHEA:16237"/>
        <dbReference type="Rhea" id="RHEA-COMP:10747"/>
        <dbReference type="Rhea" id="RHEA-COMP:10748"/>
        <dbReference type="ChEBI" id="CHEBI:83833"/>
        <dbReference type="ChEBI" id="CHEBI:83834"/>
        <dbReference type="EC" id="5.2.1.8"/>
    </reaction>
</comment>
<protein>
    <recommendedName>
        <fullName evidence="2">peptidylprolyl isomerase</fullName>
        <ecNumber evidence="2">5.2.1.8</ecNumber>
    </recommendedName>
</protein>
<dbReference type="PROSITE" id="PS50198">
    <property type="entry name" value="PPIC_PPIASE_2"/>
    <property type="match status" value="1"/>
</dbReference>
<keyword evidence="5 6" id="KW-0413">Isomerase</keyword>
<dbReference type="GO" id="GO:0003755">
    <property type="term" value="F:peptidyl-prolyl cis-trans isomerase activity"/>
    <property type="evidence" value="ECO:0007669"/>
    <property type="project" value="UniProtKB-KW"/>
</dbReference>
<dbReference type="EMBL" id="FQTY01000003">
    <property type="protein sequence ID" value="SHE58161.1"/>
    <property type="molecule type" value="Genomic_DNA"/>
</dbReference>
<dbReference type="InterPro" id="IPR046357">
    <property type="entry name" value="PPIase_dom_sf"/>
</dbReference>
<evidence type="ECO:0000259" key="7">
    <source>
        <dbReference type="PROSITE" id="PS50198"/>
    </source>
</evidence>
<keyword evidence="4 6" id="KW-0697">Rotamase</keyword>
<evidence type="ECO:0000313" key="8">
    <source>
        <dbReference type="EMBL" id="SHE58161.1"/>
    </source>
</evidence>
<dbReference type="GeneID" id="90996007"/>
<dbReference type="PANTHER" id="PTHR47245:SF1">
    <property type="entry name" value="FOLDASE PROTEIN PRSA"/>
    <property type="match status" value="1"/>
</dbReference>
<dbReference type="EC" id="5.2.1.8" evidence="2"/>
<accession>A0A1M4UN24</accession>
<dbReference type="Gene3D" id="1.10.4030.10">
    <property type="entry name" value="Porin chaperone SurA, peptide-binding domain"/>
    <property type="match status" value="1"/>
</dbReference>
<evidence type="ECO:0000256" key="3">
    <source>
        <dbReference type="ARBA" id="ARBA00022729"/>
    </source>
</evidence>
<dbReference type="InterPro" id="IPR050245">
    <property type="entry name" value="PrsA_foldase"/>
</dbReference>
<dbReference type="RefSeq" id="WP_072974214.1">
    <property type="nucleotide sequence ID" value="NZ_FQTY01000003.1"/>
</dbReference>
<dbReference type="STRING" id="1123404.SAMN02745784_01181"/>
<keyword evidence="9" id="KW-1185">Reference proteome</keyword>
<keyword evidence="3" id="KW-0732">Signal</keyword>
<dbReference type="AlphaFoldDB" id="A0A1M4UN24"/>
<evidence type="ECO:0000256" key="2">
    <source>
        <dbReference type="ARBA" id="ARBA00013194"/>
    </source>
</evidence>
<evidence type="ECO:0000256" key="1">
    <source>
        <dbReference type="ARBA" id="ARBA00000971"/>
    </source>
</evidence>
<proteinExistence type="predicted"/>
<dbReference type="SUPFAM" id="SSF109998">
    <property type="entry name" value="Triger factor/SurA peptide-binding domain-like"/>
    <property type="match status" value="1"/>
</dbReference>
<organism evidence="8 9">
    <name type="scientific">Tissierella praeacuta DSM 18095</name>
    <dbReference type="NCBI Taxonomy" id="1123404"/>
    <lineage>
        <taxon>Bacteria</taxon>
        <taxon>Bacillati</taxon>
        <taxon>Bacillota</taxon>
        <taxon>Tissierellia</taxon>
        <taxon>Tissierellales</taxon>
        <taxon>Tissierellaceae</taxon>
        <taxon>Tissierella</taxon>
    </lineage>
</organism>
<dbReference type="Pfam" id="PF13624">
    <property type="entry name" value="SurA_N_3"/>
    <property type="match status" value="1"/>
</dbReference>
<dbReference type="InterPro" id="IPR023058">
    <property type="entry name" value="PPIase_PpiC_CS"/>
</dbReference>
<dbReference type="InterPro" id="IPR000297">
    <property type="entry name" value="PPIase_PpiC"/>
</dbReference>
<dbReference type="PANTHER" id="PTHR47245">
    <property type="entry name" value="PEPTIDYLPROLYL ISOMERASE"/>
    <property type="match status" value="1"/>
</dbReference>
<dbReference type="Gene3D" id="3.10.50.40">
    <property type="match status" value="1"/>
</dbReference>